<reference evidence="2 3" key="1">
    <citation type="journal article" date="2016" name="G3 (Bethesda)">
        <title>First Draft Assembly and Annotation of the Genome of a California Endemic Oak Quercus lobata Nee (Fagaceae).</title>
        <authorList>
            <person name="Sork V.L."/>
            <person name="Fitz-Gibbon S.T."/>
            <person name="Puiu D."/>
            <person name="Crepeau M."/>
            <person name="Gugger P.F."/>
            <person name="Sherman R."/>
            <person name="Stevens K."/>
            <person name="Langley C.H."/>
            <person name="Pellegrini M."/>
            <person name="Salzberg S.L."/>
        </authorList>
    </citation>
    <scope>NUCLEOTIDE SEQUENCE [LARGE SCALE GENOMIC DNA]</scope>
    <source>
        <strain evidence="2 3">cv. SW786</strain>
    </source>
</reference>
<dbReference type="InParanoid" id="A0A7N2MZ07"/>
<name>A0A7N2MZ07_QUELO</name>
<accession>A0A7N2MZ07</accession>
<dbReference type="Proteomes" id="UP000594261">
    <property type="component" value="Chromosome 11"/>
</dbReference>
<dbReference type="EnsemblPlants" id="QL11p041742:mrna">
    <property type="protein sequence ID" value="QL11p041742:mrna"/>
    <property type="gene ID" value="QL11p041742"/>
</dbReference>
<dbReference type="Pfam" id="PF08324">
    <property type="entry name" value="PUL"/>
    <property type="match status" value="1"/>
</dbReference>
<dbReference type="EMBL" id="LRBV02000011">
    <property type="status" value="NOT_ANNOTATED_CDS"/>
    <property type="molecule type" value="Genomic_DNA"/>
</dbReference>
<feature type="domain" description="PUL" evidence="1">
    <location>
        <begin position="3"/>
        <end position="83"/>
    </location>
</feature>
<dbReference type="Gene3D" id="1.25.10.10">
    <property type="entry name" value="Leucine-rich Repeat Variant"/>
    <property type="match status" value="1"/>
</dbReference>
<reference evidence="2" key="2">
    <citation type="submission" date="2021-01" db="UniProtKB">
        <authorList>
            <consortium name="EnsemblPlants"/>
        </authorList>
    </citation>
    <scope>IDENTIFICATION</scope>
</reference>
<dbReference type="InterPro" id="IPR011989">
    <property type="entry name" value="ARM-like"/>
</dbReference>
<evidence type="ECO:0000313" key="2">
    <source>
        <dbReference type="EnsemblPlants" id="QL11p041742:mrna"/>
    </source>
</evidence>
<evidence type="ECO:0000259" key="1">
    <source>
        <dbReference type="Pfam" id="PF08324"/>
    </source>
</evidence>
<protein>
    <recommendedName>
        <fullName evidence="1">PUL domain-containing protein</fullName>
    </recommendedName>
</protein>
<keyword evidence="3" id="KW-1185">Reference proteome</keyword>
<organism evidence="2 3">
    <name type="scientific">Quercus lobata</name>
    <name type="common">Valley oak</name>
    <dbReference type="NCBI Taxonomy" id="97700"/>
    <lineage>
        <taxon>Eukaryota</taxon>
        <taxon>Viridiplantae</taxon>
        <taxon>Streptophyta</taxon>
        <taxon>Embryophyta</taxon>
        <taxon>Tracheophyta</taxon>
        <taxon>Spermatophyta</taxon>
        <taxon>Magnoliopsida</taxon>
        <taxon>eudicotyledons</taxon>
        <taxon>Gunneridae</taxon>
        <taxon>Pentapetalae</taxon>
        <taxon>rosids</taxon>
        <taxon>fabids</taxon>
        <taxon>Fagales</taxon>
        <taxon>Fagaceae</taxon>
        <taxon>Quercus</taxon>
    </lineage>
</organism>
<dbReference type="AlphaFoldDB" id="A0A7N2MZ07"/>
<sequence length="92" mass="10036">MQDYAVLLIEKKDQEDQSQVLSAALVIVEEEILEVDSEFHVLVAIGSLMLDGLVRKIALDLDVEDIAKAAKASKDAKIAEVGVDIELLTKQS</sequence>
<dbReference type="InterPro" id="IPR013535">
    <property type="entry name" value="PUL_dom"/>
</dbReference>
<evidence type="ECO:0000313" key="3">
    <source>
        <dbReference type="Proteomes" id="UP000594261"/>
    </source>
</evidence>
<dbReference type="Gramene" id="QL11p041742:mrna">
    <property type="protein sequence ID" value="QL11p041742:mrna"/>
    <property type="gene ID" value="QL11p041742"/>
</dbReference>
<proteinExistence type="predicted"/>